<dbReference type="Gene3D" id="3.60.60.10">
    <property type="entry name" value="Penicillin V Acylase, Chain A"/>
    <property type="match status" value="1"/>
</dbReference>
<evidence type="ECO:0000313" key="6">
    <source>
        <dbReference type="Proteomes" id="UP000031666"/>
    </source>
</evidence>
<comment type="caution">
    <text evidence="5">The sequence shown here is derived from an EMBL/GenBank/DDBJ whole genome shotgun (WGS) entry which is preliminary data.</text>
</comment>
<dbReference type="Pfam" id="PF02275">
    <property type="entry name" value="CBAH"/>
    <property type="match status" value="1"/>
</dbReference>
<keyword evidence="3" id="KW-0732">Signal</keyword>
<evidence type="ECO:0000313" key="5">
    <source>
        <dbReference type="EMBL" id="GAM75010.1"/>
    </source>
</evidence>
<dbReference type="EMBL" id="BBSC01000003">
    <property type="protein sequence ID" value="GAM75010.1"/>
    <property type="molecule type" value="Genomic_DNA"/>
</dbReference>
<protein>
    <submittedName>
        <fullName evidence="5">Choloylglycine hydrolase</fullName>
    </submittedName>
</protein>
<dbReference type="InterPro" id="IPR029055">
    <property type="entry name" value="Ntn_hydrolases_N"/>
</dbReference>
<dbReference type="AlphaFoldDB" id="A0A0B8Q5V4"/>
<proteinExistence type="inferred from homology"/>
<feature type="signal peptide" evidence="3">
    <location>
        <begin position="1"/>
        <end position="26"/>
    </location>
</feature>
<dbReference type="InterPro" id="IPR029132">
    <property type="entry name" value="CBAH/NAAA_C"/>
</dbReference>
<dbReference type="SUPFAM" id="SSF56235">
    <property type="entry name" value="N-terminal nucleophile aminohydrolases (Ntn hydrolases)"/>
    <property type="match status" value="1"/>
</dbReference>
<gene>
    <name evidence="5" type="ORF">JCM19241_1353</name>
</gene>
<evidence type="ECO:0000256" key="3">
    <source>
        <dbReference type="SAM" id="SignalP"/>
    </source>
</evidence>
<feature type="domain" description="Choloylglycine hydrolase/NAAA C-terminal" evidence="4">
    <location>
        <begin position="27"/>
        <end position="211"/>
    </location>
</feature>
<comment type="similarity">
    <text evidence="1">Belongs to the peptidase C59 family.</text>
</comment>
<dbReference type="Proteomes" id="UP000031666">
    <property type="component" value="Unassembled WGS sequence"/>
</dbReference>
<evidence type="ECO:0000259" key="4">
    <source>
        <dbReference type="Pfam" id="PF02275"/>
    </source>
</evidence>
<reference evidence="5 6" key="1">
    <citation type="submission" date="2015-01" db="EMBL/GenBank/DDBJ databases">
        <title>Vibrio sp. C94 JCM 19241 whole genome shotgun sequence.</title>
        <authorList>
            <person name="Sawabe T."/>
            <person name="Meirelles P."/>
            <person name="Feng G."/>
            <person name="Sayaka M."/>
            <person name="Hattori M."/>
            <person name="Ohkuma M."/>
        </authorList>
    </citation>
    <scope>NUCLEOTIDE SEQUENCE [LARGE SCALE GENOMIC DNA]</scope>
    <source>
        <strain evidence="6">JCM 19241</strain>
    </source>
</reference>
<dbReference type="PANTHER" id="PTHR35527:SF2">
    <property type="entry name" value="HYDROLASE"/>
    <property type="match status" value="1"/>
</dbReference>
<dbReference type="PROSITE" id="PS51257">
    <property type="entry name" value="PROKAR_LIPOPROTEIN"/>
    <property type="match status" value="1"/>
</dbReference>
<keyword evidence="2 5" id="KW-0378">Hydrolase</keyword>
<dbReference type="GO" id="GO:0016787">
    <property type="term" value="F:hydrolase activity"/>
    <property type="evidence" value="ECO:0007669"/>
    <property type="project" value="UniProtKB-KW"/>
</dbReference>
<name>A0A0B8Q5V4_9VIBR</name>
<feature type="chain" id="PRO_5002137450" evidence="3">
    <location>
        <begin position="27"/>
        <end position="377"/>
    </location>
</feature>
<evidence type="ECO:0000256" key="2">
    <source>
        <dbReference type="ARBA" id="ARBA00022801"/>
    </source>
</evidence>
<dbReference type="STRING" id="1481914.JCM19241_1353"/>
<sequence>MKKKLIISCLAAALTTTALIPTSVSACTRMLWNTDSEFVIVGRNEDYFSASAPTLVKTPRGIERRGSVDDNVNAIEWRTKYGSIAAFANNRFPMDGMNEKGLTARTLYFDQGEIDQVSTSDDMPELDGDHWVSFVLDNFATVDEAVKALESVKLVAIKGGYSYSASPKHLSIADSTGDSAIVEIQDGEVKIFHGKQYQVMTNPPNMQTQISKAKERSIDVNDGTFPNTWGAEDRFQKAQYWLDTFPKVKGTDDINAAYGFMYSALGTTAFVPGMALPSEDKAVGEAIMKHTSPEDSYGVGTYFQSISDLTNLVYRFKSVLAPQDVYIELGNIDWNKEKAVSVIPRIDRHAQNGLEGNIAGDFQPISEQDIYQQAVVQ</sequence>
<dbReference type="PANTHER" id="PTHR35527">
    <property type="entry name" value="CHOLOYLGLYCINE HYDROLASE"/>
    <property type="match status" value="1"/>
</dbReference>
<dbReference type="InterPro" id="IPR052193">
    <property type="entry name" value="Peptidase_C59"/>
</dbReference>
<organism evidence="5 6">
    <name type="scientific">Vibrio ishigakensis</name>
    <dbReference type="NCBI Taxonomy" id="1481914"/>
    <lineage>
        <taxon>Bacteria</taxon>
        <taxon>Pseudomonadati</taxon>
        <taxon>Pseudomonadota</taxon>
        <taxon>Gammaproteobacteria</taxon>
        <taxon>Vibrionales</taxon>
        <taxon>Vibrionaceae</taxon>
        <taxon>Vibrio</taxon>
    </lineage>
</organism>
<accession>A0A0B8Q5V4</accession>
<reference evidence="5 6" key="2">
    <citation type="submission" date="2015-01" db="EMBL/GenBank/DDBJ databases">
        <authorList>
            <consortium name="NBRP consortium"/>
            <person name="Sawabe T."/>
            <person name="Meirelles P."/>
            <person name="Feng G."/>
            <person name="Sayaka M."/>
            <person name="Hattori M."/>
            <person name="Ohkuma M."/>
        </authorList>
    </citation>
    <scope>NUCLEOTIDE SEQUENCE [LARGE SCALE GENOMIC DNA]</scope>
    <source>
        <strain evidence="6">JCM 19241</strain>
    </source>
</reference>
<evidence type="ECO:0000256" key="1">
    <source>
        <dbReference type="ARBA" id="ARBA00006625"/>
    </source>
</evidence>